<evidence type="ECO:0000256" key="12">
    <source>
        <dbReference type="SAM" id="MobiDB-lite"/>
    </source>
</evidence>
<evidence type="ECO:0000256" key="13">
    <source>
        <dbReference type="SAM" id="Phobius"/>
    </source>
</evidence>
<feature type="transmembrane region" description="Helical" evidence="13">
    <location>
        <begin position="89"/>
        <end position="115"/>
    </location>
</feature>
<keyword evidence="6" id="KW-0479">Metal-binding</keyword>
<dbReference type="GO" id="GO:0032549">
    <property type="term" value="F:ribonucleoside binding"/>
    <property type="evidence" value="ECO:0007669"/>
    <property type="project" value="InterPro"/>
</dbReference>
<evidence type="ECO:0000313" key="16">
    <source>
        <dbReference type="WBParaSite" id="TCONS_00005502.p1"/>
    </source>
</evidence>
<comment type="similarity">
    <text evidence="2 11">Belongs to the RNA polymerase beta chain family.</text>
</comment>
<dbReference type="PROSITE" id="PS51352">
    <property type="entry name" value="THIOREDOXIN_2"/>
    <property type="match status" value="1"/>
</dbReference>
<dbReference type="WBParaSite" id="TCONS_00005502.p1">
    <property type="protein sequence ID" value="TCONS_00005502.p1"/>
    <property type="gene ID" value="XLOC_003784"/>
</dbReference>
<dbReference type="InterPro" id="IPR015712">
    <property type="entry name" value="DNA-dir_RNA_pol_su2"/>
</dbReference>
<comment type="catalytic activity">
    <reaction evidence="10 11">
        <text>RNA(n) + a ribonucleoside 5'-triphosphate = RNA(n+1) + diphosphate</text>
        <dbReference type="Rhea" id="RHEA:21248"/>
        <dbReference type="Rhea" id="RHEA-COMP:14527"/>
        <dbReference type="Rhea" id="RHEA-COMP:17342"/>
        <dbReference type="ChEBI" id="CHEBI:33019"/>
        <dbReference type="ChEBI" id="CHEBI:61557"/>
        <dbReference type="ChEBI" id="CHEBI:140395"/>
        <dbReference type="EC" id="2.7.7.6"/>
    </reaction>
</comment>
<dbReference type="Pfam" id="PF00085">
    <property type="entry name" value="Thioredoxin"/>
    <property type="match status" value="1"/>
</dbReference>
<dbReference type="InterPro" id="IPR007647">
    <property type="entry name" value="RNA_pol_Rpb2_5"/>
</dbReference>
<sequence length="1685" mass="192672">MIPIPKKEELKYILTLHHILNIILSISFVVTKMVPFVGQFLYDSKHLSLDTREHEIVVFLAVVILWRGKKATNWLHYLETVFTFSKMANVFLFLRAELLYGIIYVVLMTIVIVVFPQPTYPESDKVIYFRSDDLHKKIKENTNIVWVVEFFTTWSPECRHITPVFSKLSERFTLPNLKFAKLDIGTYPKEAERFRINTHPSSKQLPTVSIFKGGVEVARRPTIQNKRAVPFIFNEMKRDISDKLSLEDKWNLIPSFLQVRGLLKQHIASYDYFVDVDIKNILKANNKITSDASPYFYVKYLDIRVLMPQAEEGFGQVCETITPHECRLRDMTYSAPIVVDIEYSRGNQKVIRQNLTIGRMPVMLRSSKCVLRGLNDKEMAEAQECPLDPGGYFIIRGSEKVILMQEQLSKNRIMIGRNSKKELICEVLSSTSDRKSKTLITTKKGRYYLRHNQMTEDIPIIVIFKAMGVESDYDILSSIGEEDNFISSLTASIEEAQSADINTQSKALLYLASKMKLKKSYGGTSSSTTMKEYDALDFLRNSMVCHIPSSTSDMKMKSIYLGLMVRRLIEAEQNICDVDDRDFYGNKRIELAGSLIALMFEDLFKRFNAELKKVADNSLGKTLAAPLDIVKHMRQDMISNGLNNALSTGNWTIKRFKMERKGVTQVLSRLSYISALGMMTRINSTFEKTRKVSGPRSLQPSQWGMLCPADTPEGESCGLVKNLALMAHITTDSEEDPVLRVLYNCGVEDVRSLHYRSVHLPNAFMVYLNGSIVGLTKTPKKILDTIRAVRRSGFLNEFISVSSNTQQKAIYISSDGGRLCRPYIIIKNGQSAVKQIHLDELRTGKRTFDDFIADGLIEYLDVMEMNDSHIAVYEKDIKSDTTHMEIEPFTLLGVCAGLIPYPHHNQSPRNTYQCAMGKQAMGSIGYNQQKRIDSLMYLLVYPQRPLVKSKTIEFSNFEKLPAGQNATVAVMSFSGYDIEDALVLNKASLDRGYGRCLVYKHAKASIRKYPNQLSDKLMGPSIDMATKKPIFKYAAIDVEGIVRTGARIHSKQVMINKFMPTVSSGIYNTSNDAIDVGYKDVAVSYKNPVPSYAERVLLTYNEEDAHLIKVQLRQTRRPELGDKFSSRHGQKGVCGLISPQEDMPFNDLGMCPDVIMNPHGYPSRMTVGKLMELLSSKNAVLTGRFHYGTAFGGDQVKDTCESLAQRGFNYLGKEMLTSGITGQQLSAYIYFGPIYYQKLKHMVLDKMHARSRGPVAVLTRQPTEGRARDGGLRLGEMERDCLIAYGASMLLTERLMISSDQFQVDVCSECGLIGYGTWCQKCKKSGHMATIKIPYACKLLFQELQSMNIVPQLKTEHNMSETNNSRKRSRPDDDVDNYSWQFPKFKYSITPEEVPLYNETLEDMRRDNLARIDSVTPFDYHFFKKRYVDYIFTMAARLRIEPIIRYHAMFLFDRFSSRHIEDCFGVVCESEEGTSDTLNSEKWKHIEAKVSRELTLRIMTCFQISLKTFSSKDFLSSEYTARCLQTFGHSYTKDAILKSELKVALTVQFKFWDRQNPLTYVETLLSVLCNNFHFLEKNMNLFYQKCIFMLDYVLLNTQDIFNFLLMNNYNYTIDNIGQLRFNRLLSDWLLMASSVIYCASLSMKYTEHQISGMIDILSKNTLVPITDIEKFSNAILKKIKYDVNE</sequence>
<evidence type="ECO:0000259" key="14">
    <source>
        <dbReference type="PROSITE" id="PS51352"/>
    </source>
</evidence>
<keyword evidence="3 11" id="KW-0240">DNA-directed RNA polymerase</keyword>
<keyword evidence="4 11" id="KW-0808">Transferase</keyword>
<reference evidence="16" key="1">
    <citation type="submission" date="2024-02" db="UniProtKB">
        <authorList>
            <consortium name="WormBaseParasite"/>
        </authorList>
    </citation>
    <scope>IDENTIFICATION</scope>
</reference>
<dbReference type="InterPro" id="IPR007644">
    <property type="entry name" value="RNA_pol_bsu_protrusion"/>
</dbReference>
<dbReference type="FunFam" id="3.90.1100.10:FF:000021">
    <property type="entry name" value="DNA-directed RNA polymerase subunit beta"/>
    <property type="match status" value="1"/>
</dbReference>
<dbReference type="Pfam" id="PF04566">
    <property type="entry name" value="RNA_pol_Rpb2_4"/>
    <property type="match status" value="1"/>
</dbReference>
<dbReference type="GO" id="GO:0046872">
    <property type="term" value="F:metal ion binding"/>
    <property type="evidence" value="ECO:0007669"/>
    <property type="project" value="UniProtKB-KW"/>
</dbReference>
<dbReference type="GO" id="GO:0006383">
    <property type="term" value="P:transcription by RNA polymerase III"/>
    <property type="evidence" value="ECO:0007669"/>
    <property type="project" value="UniProtKB-ARBA"/>
</dbReference>
<dbReference type="FunFam" id="2.40.270.10:FF:000006">
    <property type="entry name" value="DNA-directed RNA polymerase subunit beta"/>
    <property type="match status" value="1"/>
</dbReference>
<keyword evidence="8 11" id="KW-0804">Transcription</keyword>
<dbReference type="InterPro" id="IPR007645">
    <property type="entry name" value="RNA_pol_Rpb2_3"/>
</dbReference>
<dbReference type="InterPro" id="IPR007120">
    <property type="entry name" value="DNA-dir_RNAP_su2_dom"/>
</dbReference>
<dbReference type="SUPFAM" id="SSF64484">
    <property type="entry name" value="beta and beta-prime subunits of DNA dependent RNA-polymerase"/>
    <property type="match status" value="1"/>
</dbReference>
<dbReference type="InterPro" id="IPR014724">
    <property type="entry name" value="RNA_pol_RPB2_OB-fold"/>
</dbReference>
<dbReference type="InterPro" id="IPR037033">
    <property type="entry name" value="DNA-dir_RNAP_su2_hyb_sf"/>
</dbReference>
<dbReference type="GO" id="GO:0000428">
    <property type="term" value="C:DNA-directed RNA polymerase complex"/>
    <property type="evidence" value="ECO:0007669"/>
    <property type="project" value="UniProtKB-KW"/>
</dbReference>
<dbReference type="GO" id="GO:0003677">
    <property type="term" value="F:DNA binding"/>
    <property type="evidence" value="ECO:0007669"/>
    <property type="project" value="InterPro"/>
</dbReference>
<keyword evidence="5 11" id="KW-0548">Nucleotidyltransferase</keyword>
<evidence type="ECO:0000256" key="9">
    <source>
        <dbReference type="ARBA" id="ARBA00023242"/>
    </source>
</evidence>
<evidence type="ECO:0000256" key="8">
    <source>
        <dbReference type="ARBA" id="ARBA00023163"/>
    </source>
</evidence>
<feature type="transmembrane region" description="Helical" evidence="13">
    <location>
        <begin position="12"/>
        <end position="31"/>
    </location>
</feature>
<dbReference type="Pfam" id="PF04565">
    <property type="entry name" value="RNA_pol_Rpb2_3"/>
    <property type="match status" value="1"/>
</dbReference>
<dbReference type="Gene3D" id="1.10.472.10">
    <property type="entry name" value="Cyclin-like"/>
    <property type="match status" value="1"/>
</dbReference>
<evidence type="ECO:0000256" key="6">
    <source>
        <dbReference type="ARBA" id="ARBA00022723"/>
    </source>
</evidence>
<dbReference type="PROSITE" id="PS01166">
    <property type="entry name" value="RNA_POL_BETA"/>
    <property type="match status" value="1"/>
</dbReference>
<dbReference type="Pfam" id="PF04560">
    <property type="entry name" value="RNA_pol_Rpb2_7"/>
    <property type="match status" value="1"/>
</dbReference>
<dbReference type="Gene3D" id="2.40.50.150">
    <property type="match status" value="1"/>
</dbReference>
<evidence type="ECO:0000256" key="1">
    <source>
        <dbReference type="ARBA" id="ARBA00004123"/>
    </source>
</evidence>
<dbReference type="Gene3D" id="3.90.1800.10">
    <property type="entry name" value="RNA polymerase alpha subunit dimerisation domain"/>
    <property type="match status" value="1"/>
</dbReference>
<evidence type="ECO:0000256" key="3">
    <source>
        <dbReference type="ARBA" id="ARBA00022478"/>
    </source>
</evidence>
<dbReference type="GO" id="GO:0005634">
    <property type="term" value="C:nucleus"/>
    <property type="evidence" value="ECO:0007669"/>
    <property type="project" value="UniProtKB-SubCell"/>
</dbReference>
<dbReference type="InterPro" id="IPR037034">
    <property type="entry name" value="RNA_pol_Rpb2_2_sf"/>
</dbReference>
<keyword evidence="13" id="KW-0472">Membrane</keyword>
<dbReference type="NCBIfam" id="NF007175">
    <property type="entry name" value="PRK09606.1"/>
    <property type="match status" value="1"/>
</dbReference>
<dbReference type="Pfam" id="PF04563">
    <property type="entry name" value="RNA_pol_Rpb2_1"/>
    <property type="match status" value="1"/>
</dbReference>
<dbReference type="FunFam" id="3.90.1110.10:FF:000006">
    <property type="entry name" value="DNA-directed RNA polymerase subunit beta"/>
    <property type="match status" value="1"/>
</dbReference>
<dbReference type="InterPro" id="IPR036249">
    <property type="entry name" value="Thioredoxin-like_sf"/>
</dbReference>
<proteinExistence type="inferred from homology"/>
<keyword evidence="9" id="KW-0539">Nucleus</keyword>
<dbReference type="GO" id="GO:0003899">
    <property type="term" value="F:DNA-directed RNA polymerase activity"/>
    <property type="evidence" value="ECO:0007669"/>
    <property type="project" value="UniProtKB-EC"/>
</dbReference>
<evidence type="ECO:0000256" key="5">
    <source>
        <dbReference type="ARBA" id="ARBA00022695"/>
    </source>
</evidence>
<evidence type="ECO:0000256" key="2">
    <source>
        <dbReference type="ARBA" id="ARBA00006835"/>
    </source>
</evidence>
<protein>
    <recommendedName>
        <fullName evidence="11">DNA-directed RNA polymerase subunit beta</fullName>
        <ecNumber evidence="11">2.7.7.6</ecNumber>
    </recommendedName>
</protein>
<dbReference type="FunFam" id="3.90.1800.10:FF:000003">
    <property type="entry name" value="DNA-directed RNA polymerase subunit beta"/>
    <property type="match status" value="1"/>
</dbReference>
<feature type="transmembrane region" description="Helical" evidence="13">
    <location>
        <begin position="51"/>
        <end position="68"/>
    </location>
</feature>
<dbReference type="Pfam" id="PF04561">
    <property type="entry name" value="RNA_pol_Rpb2_2"/>
    <property type="match status" value="1"/>
</dbReference>
<dbReference type="Pfam" id="PF04567">
    <property type="entry name" value="RNA_pol_Rpb2_5"/>
    <property type="match status" value="1"/>
</dbReference>
<dbReference type="Gene3D" id="3.90.1110.10">
    <property type="entry name" value="RNA polymerase Rpb2, domain 2"/>
    <property type="match status" value="1"/>
</dbReference>
<dbReference type="PANTHER" id="PTHR20856">
    <property type="entry name" value="DNA-DIRECTED RNA POLYMERASE I SUBUNIT 2"/>
    <property type="match status" value="1"/>
</dbReference>
<name>A0AAF5D2T9_STRER</name>
<evidence type="ECO:0000256" key="7">
    <source>
        <dbReference type="ARBA" id="ARBA00022833"/>
    </source>
</evidence>
<dbReference type="Gene3D" id="3.90.1100.10">
    <property type="match status" value="1"/>
</dbReference>
<dbReference type="Gene3D" id="3.40.30.10">
    <property type="entry name" value="Glutaredoxin"/>
    <property type="match status" value="1"/>
</dbReference>
<evidence type="ECO:0000256" key="10">
    <source>
        <dbReference type="ARBA" id="ARBA00048552"/>
    </source>
</evidence>
<comment type="subcellular location">
    <subcellularLocation>
        <location evidence="1">Nucleus</location>
    </subcellularLocation>
</comment>
<keyword evidence="13" id="KW-1133">Transmembrane helix</keyword>
<comment type="function">
    <text evidence="11">DNA-dependent RNA polymerase catalyzes the transcription of DNA into RNA using the four ribonucleoside triphosphates as substrates.</text>
</comment>
<dbReference type="Proteomes" id="UP000035681">
    <property type="component" value="Unplaced"/>
</dbReference>
<dbReference type="InterPro" id="IPR007641">
    <property type="entry name" value="RNA_pol_Rpb2_7"/>
</dbReference>
<dbReference type="EC" id="2.7.7.6" evidence="11"/>
<dbReference type="InterPro" id="IPR013766">
    <property type="entry name" value="Thioredoxin_domain"/>
</dbReference>
<feature type="domain" description="Thioredoxin" evidence="14">
    <location>
        <begin position="109"/>
        <end position="245"/>
    </location>
</feature>
<feature type="region of interest" description="Disordered" evidence="12">
    <location>
        <begin position="1355"/>
        <end position="1375"/>
    </location>
</feature>
<evidence type="ECO:0000256" key="4">
    <source>
        <dbReference type="ARBA" id="ARBA00022679"/>
    </source>
</evidence>
<dbReference type="Gene3D" id="2.40.270.10">
    <property type="entry name" value="DNA-directed RNA polymerase, subunit 2, domain 6"/>
    <property type="match status" value="1"/>
</dbReference>
<dbReference type="Pfam" id="PF00562">
    <property type="entry name" value="RNA_pol_Rpb2_6"/>
    <property type="match status" value="1"/>
</dbReference>
<organism evidence="15 16">
    <name type="scientific">Strongyloides stercoralis</name>
    <name type="common">Threadworm</name>
    <dbReference type="NCBI Taxonomy" id="6248"/>
    <lineage>
        <taxon>Eukaryota</taxon>
        <taxon>Metazoa</taxon>
        <taxon>Ecdysozoa</taxon>
        <taxon>Nematoda</taxon>
        <taxon>Chromadorea</taxon>
        <taxon>Rhabditida</taxon>
        <taxon>Tylenchina</taxon>
        <taxon>Panagrolaimomorpha</taxon>
        <taxon>Strongyloidoidea</taxon>
        <taxon>Strongyloididae</taxon>
        <taxon>Strongyloides</taxon>
    </lineage>
</organism>
<accession>A0AAF5D2T9</accession>
<dbReference type="AlphaFoldDB" id="A0AAF5D2T9"/>
<dbReference type="CDD" id="cd00653">
    <property type="entry name" value="RNA_pol_B_RPB2"/>
    <property type="match status" value="1"/>
</dbReference>
<dbReference type="FunFam" id="2.40.270.10:FF:000011">
    <property type="entry name" value="DNA-directed RNA polymerase subunit beta"/>
    <property type="match status" value="1"/>
</dbReference>
<dbReference type="InterPro" id="IPR007642">
    <property type="entry name" value="RNA_pol_Rpb2_2"/>
</dbReference>
<keyword evidence="7" id="KW-0862">Zinc</keyword>
<evidence type="ECO:0000256" key="11">
    <source>
        <dbReference type="RuleBase" id="RU363031"/>
    </source>
</evidence>
<keyword evidence="13" id="KW-0812">Transmembrane</keyword>
<dbReference type="InterPro" id="IPR007646">
    <property type="entry name" value="RNA_pol_Rpb2_4"/>
</dbReference>
<keyword evidence="15" id="KW-1185">Reference proteome</keyword>
<dbReference type="InterPro" id="IPR007121">
    <property type="entry name" value="RNA_pol_bsu_CS"/>
</dbReference>
<dbReference type="SUPFAM" id="SSF52833">
    <property type="entry name" value="Thioredoxin-like"/>
    <property type="match status" value="1"/>
</dbReference>
<evidence type="ECO:0000313" key="15">
    <source>
        <dbReference type="Proteomes" id="UP000035681"/>
    </source>
</evidence>
<dbReference type="FunFam" id="3.90.1100.10:FF:000009">
    <property type="entry name" value="DNA-directed RNA polymerase subunit beta"/>
    <property type="match status" value="1"/>
</dbReference>